<protein>
    <submittedName>
        <fullName evidence="1">Uncharacterized protein</fullName>
    </submittedName>
</protein>
<evidence type="ECO:0000313" key="1">
    <source>
        <dbReference type="EMBL" id="TWR26925.1"/>
    </source>
</evidence>
<comment type="caution">
    <text evidence="1">The sequence shown here is derived from an EMBL/GenBank/DDBJ whole genome shotgun (WGS) entry which is preliminary data.</text>
</comment>
<dbReference type="Proteomes" id="UP000318010">
    <property type="component" value="Unassembled WGS sequence"/>
</dbReference>
<keyword evidence="2" id="KW-1185">Reference proteome</keyword>
<gene>
    <name evidence="1" type="ORF">FPZ42_07775</name>
</gene>
<organism evidence="1 2">
    <name type="scientific">Mucilaginibacter achroorhodeus</name>
    <dbReference type="NCBI Taxonomy" id="2599294"/>
    <lineage>
        <taxon>Bacteria</taxon>
        <taxon>Pseudomonadati</taxon>
        <taxon>Bacteroidota</taxon>
        <taxon>Sphingobacteriia</taxon>
        <taxon>Sphingobacteriales</taxon>
        <taxon>Sphingobacteriaceae</taxon>
        <taxon>Mucilaginibacter</taxon>
    </lineage>
</organism>
<accession>A0A563U6F9</accession>
<sequence length="97" mass="11325">MKTIYDFKEWLTLIDNDNPPELSELFYSVRNVESNSTFSCERLSGENYVITCSYIPVQLKLSSDKQLKYFLDYLESTYADGDIDGNEAFHRAMEKND</sequence>
<name>A0A563U6F9_9SPHI</name>
<evidence type="ECO:0000313" key="2">
    <source>
        <dbReference type="Proteomes" id="UP000318010"/>
    </source>
</evidence>
<dbReference type="RefSeq" id="WP_146270044.1">
    <property type="nucleotide sequence ID" value="NZ_VOEI01000002.1"/>
</dbReference>
<reference evidence="1 2" key="1">
    <citation type="submission" date="2019-07" db="EMBL/GenBank/DDBJ databases">
        <authorList>
            <person name="Kim J."/>
        </authorList>
    </citation>
    <scope>NUCLEOTIDE SEQUENCE [LARGE SCALE GENOMIC DNA]</scope>
    <source>
        <strain evidence="1 2">MJ1a</strain>
    </source>
</reference>
<dbReference type="EMBL" id="VOEI01000002">
    <property type="protein sequence ID" value="TWR26925.1"/>
    <property type="molecule type" value="Genomic_DNA"/>
</dbReference>
<dbReference type="OrthoDB" id="1454130at2"/>
<dbReference type="AlphaFoldDB" id="A0A563U6F9"/>
<proteinExistence type="predicted"/>